<name>A0ABD1E0C8_HYPHA</name>
<organism evidence="1 2">
    <name type="scientific">Hypothenemus hampei</name>
    <name type="common">Coffee berry borer</name>
    <dbReference type="NCBI Taxonomy" id="57062"/>
    <lineage>
        <taxon>Eukaryota</taxon>
        <taxon>Metazoa</taxon>
        <taxon>Ecdysozoa</taxon>
        <taxon>Arthropoda</taxon>
        <taxon>Hexapoda</taxon>
        <taxon>Insecta</taxon>
        <taxon>Pterygota</taxon>
        <taxon>Neoptera</taxon>
        <taxon>Endopterygota</taxon>
        <taxon>Coleoptera</taxon>
        <taxon>Polyphaga</taxon>
        <taxon>Cucujiformia</taxon>
        <taxon>Curculionidae</taxon>
        <taxon>Scolytinae</taxon>
        <taxon>Hypothenemus</taxon>
    </lineage>
</organism>
<dbReference type="EMBL" id="JBDJPC010000018">
    <property type="protein sequence ID" value="KAL1487801.1"/>
    <property type="molecule type" value="Genomic_DNA"/>
</dbReference>
<protein>
    <submittedName>
        <fullName evidence="1">Uncharacterized protein</fullName>
    </submittedName>
</protein>
<dbReference type="AlphaFoldDB" id="A0ABD1E0C8"/>
<evidence type="ECO:0000313" key="2">
    <source>
        <dbReference type="Proteomes" id="UP001566132"/>
    </source>
</evidence>
<gene>
    <name evidence="1" type="ORF">ABEB36_015556</name>
</gene>
<keyword evidence="2" id="KW-1185">Reference proteome</keyword>
<reference evidence="1 2" key="1">
    <citation type="submission" date="2024-05" db="EMBL/GenBank/DDBJ databases">
        <title>Genetic variation in Jamaican populations of the coffee berry borer (Hypothenemus hampei).</title>
        <authorList>
            <person name="Errbii M."/>
            <person name="Myrie A."/>
        </authorList>
    </citation>
    <scope>NUCLEOTIDE SEQUENCE [LARGE SCALE GENOMIC DNA]</scope>
    <source>
        <strain evidence="1">JA-Hopewell-2020-01-JO</strain>
        <tissue evidence="1">Whole body</tissue>
    </source>
</reference>
<evidence type="ECO:0000313" key="1">
    <source>
        <dbReference type="EMBL" id="KAL1487801.1"/>
    </source>
</evidence>
<dbReference type="Proteomes" id="UP001566132">
    <property type="component" value="Unassembled WGS sequence"/>
</dbReference>
<sequence>MQFKICRFRVIPENLKILTVTGSHRKRCCTLTAGNILVELLGPQEDLISYVLTFLNFKKSLSEPPKYASEVASFQTSITCLFQMECPNFCHGMVFTIQKSTTFVNITLSLNPAVSKFPKIGSFLRLKLLKLTLNVSIVANLM</sequence>
<proteinExistence type="predicted"/>
<accession>A0ABD1E0C8</accession>
<comment type="caution">
    <text evidence="1">The sequence shown here is derived from an EMBL/GenBank/DDBJ whole genome shotgun (WGS) entry which is preliminary data.</text>
</comment>